<dbReference type="CDD" id="cd15873">
    <property type="entry name" value="R-SNARE_STXBP5_6"/>
    <property type="match status" value="1"/>
</dbReference>
<proteinExistence type="predicted"/>
<evidence type="ECO:0008006" key="3">
    <source>
        <dbReference type="Google" id="ProtNLM"/>
    </source>
</evidence>
<evidence type="ECO:0000313" key="1">
    <source>
        <dbReference type="EMBL" id="GMS88847.1"/>
    </source>
</evidence>
<sequence>VVGPARLDRTTAGRVSAGQAAAMALQNLNERSEKLNATVDATENLKNSTTNMESRLVKIRFFHLYRLIIVSVFYDTCSIEESIMQRTRARIVVRVERLSCSSPGWSLMGRSVSMSRPYTVFIDTSGCDRTN</sequence>
<gene>
    <name evidence="1" type="ORF">PENTCL1PPCAC_11022</name>
</gene>
<comment type="caution">
    <text evidence="1">The sequence shown here is derived from an EMBL/GenBank/DDBJ whole genome shotgun (WGS) entry which is preliminary data.</text>
</comment>
<accession>A0AAV5T2T0</accession>
<dbReference type="Proteomes" id="UP001432027">
    <property type="component" value="Unassembled WGS sequence"/>
</dbReference>
<protein>
    <recommendedName>
        <fullName evidence="3">V-SNARE coiled-coil homology domain-containing protein</fullName>
    </recommendedName>
</protein>
<feature type="non-terminal residue" evidence="1">
    <location>
        <position position="1"/>
    </location>
</feature>
<dbReference type="AlphaFoldDB" id="A0AAV5T2T0"/>
<reference evidence="1" key="1">
    <citation type="submission" date="2023-10" db="EMBL/GenBank/DDBJ databases">
        <title>Genome assembly of Pristionchus species.</title>
        <authorList>
            <person name="Yoshida K."/>
            <person name="Sommer R.J."/>
        </authorList>
    </citation>
    <scope>NUCLEOTIDE SEQUENCE</scope>
    <source>
        <strain evidence="1">RS0144</strain>
    </source>
</reference>
<dbReference type="EMBL" id="BTSX01000003">
    <property type="protein sequence ID" value="GMS88847.1"/>
    <property type="molecule type" value="Genomic_DNA"/>
</dbReference>
<name>A0AAV5T2T0_9BILA</name>
<evidence type="ECO:0000313" key="2">
    <source>
        <dbReference type="Proteomes" id="UP001432027"/>
    </source>
</evidence>
<keyword evidence="2" id="KW-1185">Reference proteome</keyword>
<organism evidence="1 2">
    <name type="scientific">Pristionchus entomophagus</name>
    <dbReference type="NCBI Taxonomy" id="358040"/>
    <lineage>
        <taxon>Eukaryota</taxon>
        <taxon>Metazoa</taxon>
        <taxon>Ecdysozoa</taxon>
        <taxon>Nematoda</taxon>
        <taxon>Chromadorea</taxon>
        <taxon>Rhabditida</taxon>
        <taxon>Rhabditina</taxon>
        <taxon>Diplogasteromorpha</taxon>
        <taxon>Diplogasteroidea</taxon>
        <taxon>Neodiplogasteridae</taxon>
        <taxon>Pristionchus</taxon>
    </lineage>
</organism>